<feature type="compositionally biased region" description="Polar residues" evidence="1">
    <location>
        <begin position="199"/>
        <end position="213"/>
    </location>
</feature>
<proteinExistence type="predicted"/>
<evidence type="ECO:0008006" key="4">
    <source>
        <dbReference type="Google" id="ProtNLM"/>
    </source>
</evidence>
<dbReference type="Proteomes" id="UP000298860">
    <property type="component" value="Unassembled WGS sequence"/>
</dbReference>
<keyword evidence="3" id="KW-1185">Reference proteome</keyword>
<dbReference type="SUPFAM" id="SSF53098">
    <property type="entry name" value="Ribonuclease H-like"/>
    <property type="match status" value="1"/>
</dbReference>
<feature type="region of interest" description="Disordered" evidence="1">
    <location>
        <begin position="168"/>
        <end position="213"/>
    </location>
</feature>
<name>A0A4D4JF34_9PSEU</name>
<reference evidence="3" key="1">
    <citation type="submission" date="2019-04" db="EMBL/GenBank/DDBJ databases">
        <title>Draft genome sequence of Pseudonocardiaceae bacterium SL3-2-4.</title>
        <authorList>
            <person name="Ningsih F."/>
            <person name="Yokota A."/>
            <person name="Sakai Y."/>
            <person name="Nanatani K."/>
            <person name="Yabe S."/>
            <person name="Oetari A."/>
            <person name="Sjamsuridzal W."/>
        </authorList>
    </citation>
    <scope>NUCLEOTIDE SEQUENCE [LARGE SCALE GENOMIC DNA]</scope>
    <source>
        <strain evidence="3">SL3-2-4</strain>
    </source>
</reference>
<accession>A0A4D4JF34</accession>
<dbReference type="EMBL" id="BJFL01000049">
    <property type="protein sequence ID" value="GDY33630.1"/>
    <property type="molecule type" value="Genomic_DNA"/>
</dbReference>
<dbReference type="AlphaFoldDB" id="A0A4D4JF34"/>
<sequence length="213" mass="23730">MCCKDILTSRSHRWERRSAGQGRKGARLYDWAMHAVTVKGQTPAQGYGHTVLIRRSTQMHKRKGRPASYDIEYFLVHAPVATTMAAMVRAAGLRWKIEDDNKTGKDHLGMDQYQVRKWTPWYRHVTMCMLAQAFLAIARAGQGKAATPGEGRRHAELSCPAALGRGDPWVAGRDRAGPHRLRHGRGHPCVMAPGAPGQSPDQPLSPTRRTTFT</sequence>
<comment type="caution">
    <text evidence="2">The sequence shown here is derived from an EMBL/GenBank/DDBJ whole genome shotgun (WGS) entry which is preliminary data.</text>
</comment>
<evidence type="ECO:0000313" key="3">
    <source>
        <dbReference type="Proteomes" id="UP000298860"/>
    </source>
</evidence>
<dbReference type="InterPro" id="IPR039365">
    <property type="entry name" value="IS701-like"/>
</dbReference>
<protein>
    <recommendedName>
        <fullName evidence="4">Transposase IS4-like domain-containing protein</fullName>
    </recommendedName>
</protein>
<evidence type="ECO:0000313" key="2">
    <source>
        <dbReference type="EMBL" id="GDY33630.1"/>
    </source>
</evidence>
<evidence type="ECO:0000256" key="1">
    <source>
        <dbReference type="SAM" id="MobiDB-lite"/>
    </source>
</evidence>
<dbReference type="PANTHER" id="PTHR33627:SF1">
    <property type="entry name" value="TRANSPOSASE"/>
    <property type="match status" value="1"/>
</dbReference>
<dbReference type="PANTHER" id="PTHR33627">
    <property type="entry name" value="TRANSPOSASE"/>
    <property type="match status" value="1"/>
</dbReference>
<organism evidence="2 3">
    <name type="scientific">Gandjariella thermophila</name>
    <dbReference type="NCBI Taxonomy" id="1931992"/>
    <lineage>
        <taxon>Bacteria</taxon>
        <taxon>Bacillati</taxon>
        <taxon>Actinomycetota</taxon>
        <taxon>Actinomycetes</taxon>
        <taxon>Pseudonocardiales</taxon>
        <taxon>Pseudonocardiaceae</taxon>
        <taxon>Gandjariella</taxon>
    </lineage>
</organism>
<dbReference type="InterPro" id="IPR012337">
    <property type="entry name" value="RNaseH-like_sf"/>
</dbReference>
<gene>
    <name evidence="2" type="ORF">GTS_52630</name>
</gene>